<feature type="compositionally biased region" description="Low complexity" evidence="18">
    <location>
        <begin position="1233"/>
        <end position="1246"/>
    </location>
</feature>
<dbReference type="KEGG" id="muo:115464816"/>
<dbReference type="GO" id="GO:0036337">
    <property type="term" value="P:Fas signaling pathway"/>
    <property type="evidence" value="ECO:0007669"/>
    <property type="project" value="TreeGrafter"/>
</dbReference>
<feature type="region of interest" description="Disordered" evidence="18">
    <location>
        <begin position="206"/>
        <end position="246"/>
    </location>
</feature>
<comment type="subcellular location">
    <subcellularLocation>
        <location evidence="3">Cytoplasm</location>
    </subcellularLocation>
    <subcellularLocation>
        <location evidence="1">Mitochondrion</location>
    </subcellularLocation>
    <subcellularLocation>
        <location evidence="2">Nucleus</location>
        <location evidence="2">PML body</location>
    </subcellularLocation>
</comment>
<organism evidence="19 20">
    <name type="scientific">Microcaecilia unicolor</name>
    <dbReference type="NCBI Taxonomy" id="1415580"/>
    <lineage>
        <taxon>Eukaryota</taxon>
        <taxon>Metazoa</taxon>
        <taxon>Chordata</taxon>
        <taxon>Craniata</taxon>
        <taxon>Vertebrata</taxon>
        <taxon>Euteleostomi</taxon>
        <taxon>Amphibia</taxon>
        <taxon>Gymnophiona</taxon>
        <taxon>Siphonopidae</taxon>
        <taxon>Microcaecilia</taxon>
    </lineage>
</organism>
<feature type="region of interest" description="Disordered" evidence="18">
    <location>
        <begin position="281"/>
        <end position="440"/>
    </location>
</feature>
<keyword evidence="9" id="KW-0805">Transcription regulation</keyword>
<evidence type="ECO:0000256" key="16">
    <source>
        <dbReference type="ARBA" id="ARBA00078515"/>
    </source>
</evidence>
<evidence type="ECO:0000256" key="2">
    <source>
        <dbReference type="ARBA" id="ARBA00004322"/>
    </source>
</evidence>
<dbReference type="GO" id="GO:0005739">
    <property type="term" value="C:mitochondrion"/>
    <property type="evidence" value="ECO:0007669"/>
    <property type="project" value="UniProtKB-SubCell"/>
</dbReference>
<feature type="compositionally biased region" description="Basic and acidic residues" evidence="18">
    <location>
        <begin position="916"/>
        <end position="925"/>
    </location>
</feature>
<evidence type="ECO:0000313" key="20">
    <source>
        <dbReference type="RefSeq" id="XP_030051034.1"/>
    </source>
</evidence>
<feature type="coiled-coil region" evidence="17">
    <location>
        <begin position="114"/>
        <end position="148"/>
    </location>
</feature>
<accession>A0A6P7XL30</accession>
<keyword evidence="8" id="KW-0007">Acetylation</keyword>
<keyword evidence="11" id="KW-0010">Activator</keyword>
<feature type="compositionally biased region" description="Polar residues" evidence="18">
    <location>
        <begin position="1787"/>
        <end position="1804"/>
    </location>
</feature>
<dbReference type="Pfam" id="PF21227">
    <property type="entry name" value="Myb_DNA-binding_7"/>
    <property type="match status" value="1"/>
</dbReference>
<dbReference type="InterPro" id="IPR009057">
    <property type="entry name" value="Homeodomain-like_sf"/>
</dbReference>
<evidence type="ECO:0000256" key="13">
    <source>
        <dbReference type="ARBA" id="ARBA00023242"/>
    </source>
</evidence>
<keyword evidence="17" id="KW-0175">Coiled coil</keyword>
<evidence type="ECO:0000256" key="14">
    <source>
        <dbReference type="ARBA" id="ARBA00023306"/>
    </source>
</evidence>
<dbReference type="GeneID" id="115464816"/>
<evidence type="ECO:0000256" key="11">
    <source>
        <dbReference type="ARBA" id="ARBA00023159"/>
    </source>
</evidence>
<dbReference type="GO" id="GO:0003714">
    <property type="term" value="F:transcription corepressor activity"/>
    <property type="evidence" value="ECO:0007669"/>
    <property type="project" value="TreeGrafter"/>
</dbReference>
<feature type="compositionally biased region" description="Basic and acidic residues" evidence="18">
    <location>
        <begin position="461"/>
        <end position="570"/>
    </location>
</feature>
<evidence type="ECO:0000256" key="15">
    <source>
        <dbReference type="ARBA" id="ARBA00069865"/>
    </source>
</evidence>
<dbReference type="FunCoup" id="A0A6P7XL30">
    <property type="interactions" value="569"/>
</dbReference>
<keyword evidence="19" id="KW-1185">Reference proteome</keyword>
<keyword evidence="7" id="KW-0053">Apoptosis</keyword>
<dbReference type="GO" id="GO:0008625">
    <property type="term" value="P:extrinsic apoptotic signaling pathway via death domain receptors"/>
    <property type="evidence" value="ECO:0007669"/>
    <property type="project" value="TreeGrafter"/>
</dbReference>
<feature type="region of interest" description="Disordered" evidence="18">
    <location>
        <begin position="1506"/>
        <end position="1526"/>
    </location>
</feature>
<keyword evidence="12" id="KW-0804">Transcription</keyword>
<dbReference type="CTD" id="9994"/>
<evidence type="ECO:0000256" key="3">
    <source>
        <dbReference type="ARBA" id="ARBA00004496"/>
    </source>
</evidence>
<feature type="region of interest" description="Disordered" evidence="18">
    <location>
        <begin position="461"/>
        <end position="577"/>
    </location>
</feature>
<keyword evidence="13" id="KW-0539">Nucleus</keyword>
<dbReference type="Proteomes" id="UP000515156">
    <property type="component" value="Chromosome 3"/>
</dbReference>
<evidence type="ECO:0000256" key="18">
    <source>
        <dbReference type="SAM" id="MobiDB-lite"/>
    </source>
</evidence>
<keyword evidence="4" id="KW-0963">Cytoplasm</keyword>
<keyword evidence="14" id="KW-0131">Cell cycle</keyword>
<evidence type="ECO:0000256" key="7">
    <source>
        <dbReference type="ARBA" id="ARBA00022703"/>
    </source>
</evidence>
<dbReference type="RefSeq" id="XP_030051034.1">
    <property type="nucleotide sequence ID" value="XM_030195174.1"/>
</dbReference>
<evidence type="ECO:0000256" key="6">
    <source>
        <dbReference type="ARBA" id="ARBA00022553"/>
    </source>
</evidence>
<evidence type="ECO:0000313" key="19">
    <source>
        <dbReference type="Proteomes" id="UP000515156"/>
    </source>
</evidence>
<keyword evidence="6" id="KW-0597">Phosphoprotein</keyword>
<feature type="compositionally biased region" description="Acidic residues" evidence="18">
    <location>
        <begin position="946"/>
        <end position="959"/>
    </location>
</feature>
<gene>
    <name evidence="20" type="primary">CASP8AP2</name>
</gene>
<reference evidence="20" key="1">
    <citation type="submission" date="2025-08" db="UniProtKB">
        <authorList>
            <consortium name="RefSeq"/>
        </authorList>
    </citation>
    <scope>IDENTIFICATION</scope>
</reference>
<evidence type="ECO:0000256" key="5">
    <source>
        <dbReference type="ARBA" id="ARBA00022491"/>
    </source>
</evidence>
<dbReference type="InterPro" id="IPR039674">
    <property type="entry name" value="FLASH"/>
</dbReference>
<dbReference type="FunFam" id="1.10.10.60:FF:000265">
    <property type="entry name" value="CASP8-associated protein 2 isoform X1"/>
    <property type="match status" value="1"/>
</dbReference>
<dbReference type="PANTHER" id="PTHR15489:SF2">
    <property type="entry name" value="CASP8-ASSOCIATED PROTEIN 2"/>
    <property type="match status" value="1"/>
</dbReference>
<dbReference type="InParanoid" id="A0A6P7XL30"/>
<evidence type="ECO:0000256" key="4">
    <source>
        <dbReference type="ARBA" id="ARBA00022490"/>
    </source>
</evidence>
<name>A0A6P7XL30_9AMPH</name>
<feature type="compositionally biased region" description="Low complexity" evidence="18">
    <location>
        <begin position="1025"/>
        <end position="1034"/>
    </location>
</feature>
<feature type="compositionally biased region" description="Basic and acidic residues" evidence="18">
    <location>
        <begin position="1825"/>
        <end position="1845"/>
    </location>
</feature>
<feature type="compositionally biased region" description="Polar residues" evidence="18">
    <location>
        <begin position="329"/>
        <end position="355"/>
    </location>
</feature>
<feature type="region of interest" description="Disordered" evidence="18">
    <location>
        <begin position="1229"/>
        <end position="1255"/>
    </location>
</feature>
<dbReference type="Gene3D" id="1.10.10.60">
    <property type="entry name" value="Homeodomain-like"/>
    <property type="match status" value="1"/>
</dbReference>
<feature type="compositionally biased region" description="Basic and acidic residues" evidence="18">
    <location>
        <begin position="359"/>
        <end position="418"/>
    </location>
</feature>
<evidence type="ECO:0000256" key="17">
    <source>
        <dbReference type="SAM" id="Coils"/>
    </source>
</evidence>
<sequence>MAEDDLVGPSTLSSSWVMEITQEIRALLETTFDQKMQWIVDKLDSVDNKLGAAGMDNEEEEDIKDGNSVDIYAGLDSLSSVSEISSKPGTPSRNILDLYEEILTEEGTAKEASHNDLQQKLEKCQKQIKELMRKMTEMQTQNSGLQNENLVLKKNISALIKTARVEITRKSEEINHLHQRAGFSVYQGNYSRHHGSVALNASCANISKPKDTRGRNIGSDDLKGEFKHQDSSNEEHGCHLSTDKDRIPHLEKSRSLYLSKSPQERLPKNDKHSFLQTFSQESCSHEQHKGRMETKDAEHSSKLTDRSKKDGIKHWNADPKQNMHVQAHRTGTSEQCQQSKSTTVSNSPDIQNGISRYSPIREKQITGREKPQAREDSHGSGEMEKKNEKLQTMNKKDHNAFDKDDKNRTREREQEYPKRSSRMSYTHSRSEAVKNPHMSRKSLINDGLHINEAISWRDRDSHCRWERRPLEHSSRDGRPSFPHNRESKCTDSKRFLSNCERENKRSKLNWHRSEDKRLNDKGSREESRHHRSEEKVAKENTLKPEKQTRRIVEPKKNEPAKPSKTEEGSRLSESTSRLSLDNVEFRHYEAKSSKDLKVSFMEKLHLTISPAKKNTLSVDEQASEELGIENQKHTPMFLAHSIISTGISKQTESSLEDSNIQNPLTLELESPVAKTTEKSTADTLETSVTQPIQSEPAYTGTEFLPILEKMQGKISVENHPAFDSSCLTEIDADRGAILDDNLETITSDELETRNCTDENQEIKSDNLIEMVNIDGYAESMDPLTKQNSASKTVPGEDYIKLSQTPLEDIAVKNIFTVNADPAEPTTDLLPLSSDRIDLKTKVTEVKTDVHDENSVISIDLNSMRHIPAIISPLASPLRPLVKLNMVDCLSQASVVQSLNKDLPSEIVVGSNIEQHSNELNKENEKPAFQPDKCMTKDSHTEIKEIEEGEILSSEDEEAAEEKSKPQAKSVEVVKNVKGKASPEDQKLSRSTQDKMKNKAAAADKNSALSISAKAPVQKSRAVNMKNKTSKSPSKTKQENNLDISCIKGIKNFNREPSKIEEVMQMLQDIRKYIRKQYMKFKVQFTLKQFQRVIEVASYNFTSLIKILDWSTMCCSSDCLKQRLCNTIETKLKEVKKNGIVDRIFEQHLKDMKKKLWKFVEEQLDYLFGKLEKMLIKLCNRAQLDRPEGKPEIKQKNDKCFTKAVEEAPKHKKKITEVKVAKSKDTVTHISLINPQSNKPQQKTQQKQNKKSKLDASKNCLKKSISSLMVENTQPREKCKHDMQQGHLKKNQVNTTKNGIKKNISQLVLINLQPGEKHESKAQQCDTKKDKTYTSNGTFRNIVKSLGNTIGSSVEICKSKEDHIQSSFSTFNDLRERDNSKMGTEAQNKSSFNCEPLADQQVSSLTFNLVHDSQMGEKFKSLFQDSSLEQNICLEKGQQEFGTPEKQIPGNTKCDSVTDIESGGFLQLTTALEESLLSDVSPLKPQLLSSRFQTTINPDILDESCMLEDPTVTSSSKDTETNKEKGKSYVSSVLLEDLAVSLTVPSPLKSDSHLSFLKPENISHSAPEEVISAHYSEDALLEGEDATEQDIHLALESDNSSSSSSCSSSCANLTAPAGFQYHPSQPMQAVIMEKSNDHFIVKIRHAFPVASPTDDQALLTAAEALTNKENEVTAVPENLNSAFTSMKETEESINNLNTVVSSDKTQISPNRELSVVAPGFAIEATNSDKSECYRHFVVHDLNVSANTVEISTVKSELSFSCSTVQASDEHSKSIADVICIDLTEEPLSNSKANQSDSIIEVSSSTDDVESNSKNSERGSKRKKDKVSKDLCMKKPRNDPDMMIKIERMRRHSRKAEESDFLNQISPIKMNTPPQKRGSQPLPSTCSPNSLSAKNLVKKRGEVVMVWTRNDDRAILLECQKEGPSEQMFISLASKLDKTSQQVSERFHQLMKLFRKTSANS</sequence>
<proteinExistence type="predicted"/>
<feature type="compositionally biased region" description="Basic and acidic residues" evidence="18">
    <location>
        <begin position="208"/>
        <end position="246"/>
    </location>
</feature>
<dbReference type="PANTHER" id="PTHR15489">
    <property type="entry name" value="CASPASE 8 ASSOCIATED PROTEIN 2"/>
    <property type="match status" value="1"/>
</dbReference>
<evidence type="ECO:0000256" key="10">
    <source>
        <dbReference type="ARBA" id="ARBA00023128"/>
    </source>
</evidence>
<dbReference type="OrthoDB" id="1938039at2759"/>
<protein>
    <recommendedName>
        <fullName evidence="15">CASP8-associated protein 2</fullName>
    </recommendedName>
    <alternativeName>
        <fullName evidence="16">FLICE-associated huge protein</fullName>
    </alternativeName>
</protein>
<feature type="compositionally biased region" description="Polar residues" evidence="18">
    <location>
        <begin position="1870"/>
        <end position="1891"/>
    </location>
</feature>
<feature type="compositionally biased region" description="Basic and acidic residues" evidence="18">
    <location>
        <begin position="980"/>
        <end position="996"/>
    </location>
</feature>
<keyword evidence="10" id="KW-0496">Mitochondrion</keyword>
<feature type="region of interest" description="Disordered" evidence="18">
    <location>
        <begin position="1787"/>
        <end position="1891"/>
    </location>
</feature>
<evidence type="ECO:0000256" key="12">
    <source>
        <dbReference type="ARBA" id="ARBA00023163"/>
    </source>
</evidence>
<evidence type="ECO:0000256" key="9">
    <source>
        <dbReference type="ARBA" id="ARBA00023015"/>
    </source>
</evidence>
<evidence type="ECO:0000256" key="8">
    <source>
        <dbReference type="ARBA" id="ARBA00022990"/>
    </source>
</evidence>
<feature type="compositionally biased region" description="Basic and acidic residues" evidence="18">
    <location>
        <begin position="933"/>
        <end position="945"/>
    </location>
</feature>
<dbReference type="SUPFAM" id="SSF46689">
    <property type="entry name" value="Homeodomain-like"/>
    <property type="match status" value="1"/>
</dbReference>
<evidence type="ECO:0000256" key="1">
    <source>
        <dbReference type="ARBA" id="ARBA00004173"/>
    </source>
</evidence>
<feature type="region of interest" description="Disordered" evidence="18">
    <location>
        <begin position="916"/>
        <end position="1037"/>
    </location>
</feature>
<feature type="compositionally biased region" description="Basic and acidic residues" evidence="18">
    <location>
        <begin position="283"/>
        <end position="317"/>
    </location>
</feature>
<dbReference type="GO" id="GO:0016605">
    <property type="term" value="C:PML body"/>
    <property type="evidence" value="ECO:0007669"/>
    <property type="project" value="UniProtKB-SubCell"/>
</dbReference>
<keyword evidence="5" id="KW-0678">Repressor</keyword>
<feature type="compositionally biased region" description="Basic and acidic residues" evidence="18">
    <location>
        <begin position="1516"/>
        <end position="1526"/>
    </location>
</feature>